<dbReference type="GO" id="GO:0008017">
    <property type="term" value="F:microtubule binding"/>
    <property type="evidence" value="ECO:0007669"/>
    <property type="project" value="InterPro"/>
</dbReference>
<dbReference type="SMART" id="SM00129">
    <property type="entry name" value="KISc"/>
    <property type="match status" value="1"/>
</dbReference>
<comment type="function">
    <text evidence="9">Microtubule-dependent motor protein required for mitochondrion morphology and transport of mitochondria in neuronal cells.</text>
</comment>
<keyword evidence="5" id="KW-0175">Coiled coil</keyword>
<dbReference type="Pfam" id="PF00225">
    <property type="entry name" value="Kinesin"/>
    <property type="match status" value="1"/>
</dbReference>
<dbReference type="SUPFAM" id="SSF52540">
    <property type="entry name" value="P-loop containing nucleoside triphosphate hydrolases"/>
    <property type="match status" value="1"/>
</dbReference>
<dbReference type="PROSITE" id="PS00411">
    <property type="entry name" value="KINESIN_MOTOR_1"/>
    <property type="match status" value="1"/>
</dbReference>
<evidence type="ECO:0000259" key="13">
    <source>
        <dbReference type="PROSITE" id="PS50006"/>
    </source>
</evidence>
<evidence type="ECO:0000256" key="3">
    <source>
        <dbReference type="ARBA" id="ARBA00022741"/>
    </source>
</evidence>
<dbReference type="InterPro" id="IPR019821">
    <property type="entry name" value="Kinesin_motor_CS"/>
</dbReference>
<evidence type="ECO:0000256" key="5">
    <source>
        <dbReference type="ARBA" id="ARBA00023054"/>
    </source>
</evidence>
<dbReference type="GO" id="GO:0005524">
    <property type="term" value="F:ATP binding"/>
    <property type="evidence" value="ECO:0007669"/>
    <property type="project" value="UniProtKB-UniRule"/>
</dbReference>
<evidence type="ECO:0000256" key="4">
    <source>
        <dbReference type="ARBA" id="ARBA00022840"/>
    </source>
</evidence>
<dbReference type="AlphaFoldDB" id="A0A1I8I803"/>
<reference evidence="16" key="1">
    <citation type="submission" date="2016-11" db="UniProtKB">
        <authorList>
            <consortium name="WormBaseParasite"/>
        </authorList>
    </citation>
    <scope>IDENTIFICATION</scope>
</reference>
<dbReference type="InterPro" id="IPR022140">
    <property type="entry name" value="Kinesin-like_KIF1-typ"/>
</dbReference>
<name>A0A1I8I803_9PLAT</name>
<dbReference type="Gene3D" id="2.60.200.20">
    <property type="match status" value="1"/>
</dbReference>
<evidence type="ECO:0000313" key="15">
    <source>
        <dbReference type="Proteomes" id="UP000095280"/>
    </source>
</evidence>
<evidence type="ECO:0000256" key="2">
    <source>
        <dbReference type="ARBA" id="ARBA00022448"/>
    </source>
</evidence>
<comment type="subcellular location">
    <subcellularLocation>
        <location evidence="1">Mitochondrion membrane</location>
        <topology evidence="1">Peripheral membrane protein</topology>
    </subcellularLocation>
</comment>
<dbReference type="WBParaSite" id="maker-uti_cns_0010523-snap-gene-0.2-mRNA-1">
    <property type="protein sequence ID" value="maker-uti_cns_0010523-snap-gene-0.2-mRNA-1"/>
    <property type="gene ID" value="maker-uti_cns_0010523-snap-gene-0.2"/>
</dbReference>
<keyword evidence="6" id="KW-0496">Mitochondrion</keyword>
<dbReference type="CDD" id="cd22709">
    <property type="entry name" value="FHA_KIF28P"/>
    <property type="match status" value="1"/>
</dbReference>
<dbReference type="GO" id="GO:0031966">
    <property type="term" value="C:mitochondrial membrane"/>
    <property type="evidence" value="ECO:0007669"/>
    <property type="project" value="UniProtKB-SubCell"/>
</dbReference>
<evidence type="ECO:0000313" key="16">
    <source>
        <dbReference type="WBParaSite" id="maker-uti_cns_0010523-snap-gene-0.2-mRNA-1"/>
    </source>
</evidence>
<evidence type="ECO:0000259" key="14">
    <source>
        <dbReference type="PROSITE" id="PS50067"/>
    </source>
</evidence>
<evidence type="ECO:0000256" key="8">
    <source>
        <dbReference type="ARBA" id="ARBA00023175"/>
    </source>
</evidence>
<keyword evidence="8 10" id="KW-0505">Motor protein</keyword>
<dbReference type="FunFam" id="2.60.200.20:FF:000034">
    <property type="entry name" value="kinesin-like protein KIF28P"/>
    <property type="match status" value="1"/>
</dbReference>
<dbReference type="InterPro" id="IPR000253">
    <property type="entry name" value="FHA_dom"/>
</dbReference>
<evidence type="ECO:0000256" key="6">
    <source>
        <dbReference type="ARBA" id="ARBA00023128"/>
    </source>
</evidence>
<evidence type="ECO:0000256" key="12">
    <source>
        <dbReference type="SAM" id="MobiDB-lite"/>
    </source>
</evidence>
<evidence type="ECO:0000256" key="7">
    <source>
        <dbReference type="ARBA" id="ARBA00023136"/>
    </source>
</evidence>
<protein>
    <recommendedName>
        <fullName evidence="11">Kinesin-like protein</fullName>
    </recommendedName>
</protein>
<keyword evidence="2" id="KW-0813">Transport</keyword>
<dbReference type="Pfam" id="PF00498">
    <property type="entry name" value="FHA"/>
    <property type="match status" value="1"/>
</dbReference>
<dbReference type="PANTHER" id="PTHR47117">
    <property type="entry name" value="STAR-RELATED LIPID TRANSFER PROTEIN 9"/>
    <property type="match status" value="1"/>
</dbReference>
<dbReference type="PROSITE" id="PS50006">
    <property type="entry name" value="FHA_DOMAIN"/>
    <property type="match status" value="1"/>
</dbReference>
<dbReference type="Proteomes" id="UP000095280">
    <property type="component" value="Unplaced"/>
</dbReference>
<evidence type="ECO:0000256" key="1">
    <source>
        <dbReference type="ARBA" id="ARBA00004318"/>
    </source>
</evidence>
<keyword evidence="15" id="KW-1185">Reference proteome</keyword>
<dbReference type="FunFam" id="3.40.850.10:FF:000063">
    <property type="entry name" value="Kinesin-like protein"/>
    <property type="match status" value="1"/>
</dbReference>
<feature type="region of interest" description="Disordered" evidence="12">
    <location>
        <begin position="351"/>
        <end position="370"/>
    </location>
</feature>
<dbReference type="InterPro" id="IPR001752">
    <property type="entry name" value="Kinesin_motor_dom"/>
</dbReference>
<keyword evidence="7" id="KW-0472">Membrane</keyword>
<feature type="binding site" evidence="10">
    <location>
        <begin position="66"/>
        <end position="73"/>
    </location>
    <ligand>
        <name>ATP</name>
        <dbReference type="ChEBI" id="CHEBI:30616"/>
    </ligand>
</feature>
<feature type="domain" description="Kinesin motor" evidence="14">
    <location>
        <begin position="1"/>
        <end position="320"/>
    </location>
</feature>
<evidence type="ECO:0000256" key="10">
    <source>
        <dbReference type="PROSITE-ProRule" id="PRU00283"/>
    </source>
</evidence>
<evidence type="ECO:0000256" key="9">
    <source>
        <dbReference type="ARBA" id="ARBA00054688"/>
    </source>
</evidence>
<organism evidence="15 16">
    <name type="scientific">Macrostomum lignano</name>
    <dbReference type="NCBI Taxonomy" id="282301"/>
    <lineage>
        <taxon>Eukaryota</taxon>
        <taxon>Metazoa</taxon>
        <taxon>Spiralia</taxon>
        <taxon>Lophotrochozoa</taxon>
        <taxon>Platyhelminthes</taxon>
        <taxon>Rhabditophora</taxon>
        <taxon>Macrostomorpha</taxon>
        <taxon>Macrostomida</taxon>
        <taxon>Macrostomidae</taxon>
        <taxon>Macrostomum</taxon>
    </lineage>
</organism>
<dbReference type="GO" id="GO:0003777">
    <property type="term" value="F:microtubule motor activity"/>
    <property type="evidence" value="ECO:0007669"/>
    <property type="project" value="InterPro"/>
</dbReference>
<dbReference type="Gene3D" id="3.40.850.10">
    <property type="entry name" value="Kinesin motor domain"/>
    <property type="match status" value="1"/>
</dbReference>
<dbReference type="Pfam" id="PF12423">
    <property type="entry name" value="KIF1B"/>
    <property type="match status" value="1"/>
</dbReference>
<keyword evidence="4 10" id="KW-0067">ATP-binding</keyword>
<evidence type="ECO:0000256" key="11">
    <source>
        <dbReference type="RuleBase" id="RU000394"/>
    </source>
</evidence>
<sequence length="806" mass="89009">PSDVKTFAFDYSYWSHDGFEERPDGVLEPQSASSNYASQKRVFGDLGQGVLNNAFLGYNCSLFAYGQTGAGKSYSMVGYGSNRFIHVAIGIVPITCDELFKTIAENSSNSAQRYEVTFSMLEIYNENVRDLLGDASAKSGLPIRQHPSQGFYVHGLKRVPVGSYREIEQRMEQGTASRTVAATNMNATSSRAHTVVTIVFDQIAGGGGKETKKSSVMNLVDLAGSERADSTGATGDRLKEGANINKSLSALGNVISALADLSTGKKKVMVPYRDSVLTKLLQNALGGNSKTVMIAALSPADINYDETLSTLRYADRAKKIKNQAVVNENPMDKLLRELQMENERLKKVLDSGDLSSAGFPQQQQQTGMSKEDVEKMRKELEEEIRAQLMSNSELMQQSSSDNWEAKVARADLAPVSEAADKKSQIPHLLNLNEDPMLSGVVVHFLESAEILIGRSEEELQPQIRLMGLSISKRHAVIARLTDTEFEIRPAIQGAKTLVNGLPLTGPMELTHKDRIVFGSNHVYVFINPKNRSCNAGLPKRINWEFVQKEIANVKGFATGSAEQAVVQEQILELIPMVTEVNAISDELNKYRSFEVILLPVTRPDGTKGSRCAVQMQDLLSDLEWRWERGKFMNRRFLMLELYQRFQAGDASVHSVAKDADPFWEPPEEVTVGTATLFLQSLAYCLDFEDRLPIVDHRGVVEGHVTAGLTPCDSDGRPLGEDEFVEEPEDLLGRPLRFNVRIESAELLRQRHARGACRVTFALLSRSATTQTLADTAAPKFAFSEKFSLASVQPQHLKLLTQGSVTL</sequence>
<dbReference type="PRINTS" id="PR00380">
    <property type="entry name" value="KINESINHEAVY"/>
</dbReference>
<feature type="domain" description="FHA" evidence="13">
    <location>
        <begin position="450"/>
        <end position="503"/>
    </location>
</feature>
<dbReference type="InterPro" id="IPR027417">
    <property type="entry name" value="P-loop_NTPase"/>
</dbReference>
<dbReference type="GO" id="GO:0005874">
    <property type="term" value="C:microtubule"/>
    <property type="evidence" value="ECO:0007669"/>
    <property type="project" value="UniProtKB-KW"/>
</dbReference>
<feature type="compositionally biased region" description="Polar residues" evidence="12">
    <location>
        <begin position="358"/>
        <end position="368"/>
    </location>
</feature>
<dbReference type="InterPro" id="IPR036961">
    <property type="entry name" value="Kinesin_motor_dom_sf"/>
</dbReference>
<dbReference type="SUPFAM" id="SSF49879">
    <property type="entry name" value="SMAD/FHA domain"/>
    <property type="match status" value="1"/>
</dbReference>
<dbReference type="InterPro" id="IPR008984">
    <property type="entry name" value="SMAD_FHA_dom_sf"/>
</dbReference>
<dbReference type="GO" id="GO:0007018">
    <property type="term" value="P:microtubule-based movement"/>
    <property type="evidence" value="ECO:0007669"/>
    <property type="project" value="InterPro"/>
</dbReference>
<keyword evidence="3 10" id="KW-0547">Nucleotide-binding</keyword>
<proteinExistence type="inferred from homology"/>
<comment type="similarity">
    <text evidence="10 11">Belongs to the TRAFAC class myosin-kinesin ATPase superfamily. Kinesin family.</text>
</comment>
<accession>A0A1I8I803</accession>
<dbReference type="PROSITE" id="PS50067">
    <property type="entry name" value="KINESIN_MOTOR_2"/>
    <property type="match status" value="1"/>
</dbReference>
<keyword evidence="11" id="KW-0493">Microtubule</keyword>